<dbReference type="InterPro" id="IPR031101">
    <property type="entry name" value="Ctr9"/>
</dbReference>
<accession>A0A833RD02</accession>
<dbReference type="InterPro" id="IPR019734">
    <property type="entry name" value="TPR_rpt"/>
</dbReference>
<keyword evidence="1" id="KW-0677">Repeat</keyword>
<dbReference type="InterPro" id="IPR011990">
    <property type="entry name" value="TPR-like_helical_dom_sf"/>
</dbReference>
<dbReference type="PROSITE" id="PS50005">
    <property type="entry name" value="TPR"/>
    <property type="match status" value="4"/>
</dbReference>
<feature type="region of interest" description="Disordered" evidence="4">
    <location>
        <begin position="892"/>
        <end position="1020"/>
    </location>
</feature>
<feature type="region of interest" description="Disordered" evidence="4">
    <location>
        <begin position="851"/>
        <end position="877"/>
    </location>
</feature>
<name>A0A833RD02_9HYME</name>
<dbReference type="Pfam" id="PF13181">
    <property type="entry name" value="TPR_8"/>
    <property type="match status" value="2"/>
</dbReference>
<feature type="repeat" description="TPR" evidence="3">
    <location>
        <begin position="304"/>
        <end position="337"/>
    </location>
</feature>
<dbReference type="GO" id="GO:0000993">
    <property type="term" value="F:RNA polymerase II complex binding"/>
    <property type="evidence" value="ECO:0007669"/>
    <property type="project" value="TreeGrafter"/>
</dbReference>
<dbReference type="GO" id="GO:0016593">
    <property type="term" value="C:Cdc73/Paf1 complex"/>
    <property type="evidence" value="ECO:0007669"/>
    <property type="project" value="TreeGrafter"/>
</dbReference>
<dbReference type="Pfam" id="PF14559">
    <property type="entry name" value="TPR_19"/>
    <property type="match status" value="1"/>
</dbReference>
<dbReference type="Pfam" id="PF13432">
    <property type="entry name" value="TPR_16"/>
    <property type="match status" value="1"/>
</dbReference>
<protein>
    <recommendedName>
        <fullName evidence="7">RNA polymerase-associated protein CTR9 homolog</fullName>
    </recommendedName>
</protein>
<evidence type="ECO:0000313" key="5">
    <source>
        <dbReference type="EMBL" id="KAF3421119.1"/>
    </source>
</evidence>
<evidence type="ECO:0000256" key="2">
    <source>
        <dbReference type="ARBA" id="ARBA00022803"/>
    </source>
</evidence>
<sequence>MKNTIHSCCSTYFVIELYLDQLPEGDEVLGILRQEHAQLNIWVNLALEYYKQHKIEDFIKILESSRIDANIDYRDYEKDQMRALDMLAAYYVQEANREKNKDKKRDLFTKATLLYTTADKIIMYDQNHLLGRAYFCLLEGDKMDQADAQFNFVLNQSPNNIPSLLGKACIAFNKKDYRGALAFYKKALRTNPNCPAAVRLGMGHCFMKLNNQEKARLAFERALQLDGQCVGALVGLSVLKLNQQQPDSIRTGVQMLSKAYTIDSTNPMVLNHLANHFFFKKDYNKVQHLALHAFHNTENEAMRAESCYQLARAFHVQGDYDQAFQYYYQATQFAPPVFVLPHFGLGQMYVYRGDAENAAQCFEKVLKAQPGNYETMKILGSLYANSSSQSKRDIAKNHLRKVTEQFPDDVEAWIELAQILEQSDLNAALNAYGTATRILKEKVQADIPPEILNNTKRLSDHRLGNLEEARRNFEESLARSEADALHDSVYYNSIAVTTTYNLARLNEALCIFDKAAKLYRAILDKHPKYVDCYLRLGCIARDKGQILEASDRFKDGLSINKEHPDAWSLLGNLHLATMQWGPGQKKFERILDNPATSTDAYSLIALGNIWLQTLHQGGKDKDREKRHQDRALAMYKQVLRNDPKNIWAANGIGAVLAHKGCVNEARDIFAQVREATAEFCDVWLNIAHIYVEQKQFVSAIQMCLGFINVFLQYENCLRKFYKYHHVEVLQYLGRAYFKAGKLKEAKLTLLKARRVAPQDTVLLYNFALILQRLATQILKDEKSTLTTVLQAVHELGLSHKYFQYLSTHKKRMGQLAQAEAKRCQDLLSQAQYHVARARRLDEEEKMLRRKQEEERQAFKMRQTEEQRKLEEMRRQKEEEMLQKRQEYVEKTKNALVFGEMPSEKPGRKGKRARTDQYVSDSGGSGRDEGRDEAPREKKRKRKASGERKERKGKGKGRRKKEMASGESGSESDRPKPKRGRKGGVKKDRTFRKSTSETTKGKMPLSKETISTSESDSDSGGLKIASGYELLILSGHKVRAVTKAVLAEAGESCLTRKVRVHHVLGLVPDRSPEVALEVLRGRVHDHSLDLNLGPCLVHDPGLVQVQNRGVSRDRKVRRDQDPAQQRAARVRGQDQAQERVNRDRDRAAARGKAKDHSQDQDLVLQQVHDQDQDPQLAHDQDPHLQLVHDQDPHPQLVHDQDRVLQLVHGRNRDHLVVREKQFRDQGRDPDQEVVRNQRDVNREAKADRNLNQRQGPDRVLVRGQRVDLEVAARADRQVLTTKRQKCVFMFFKLYLKEKYYFTRVTVTLRKIIAISHLN</sequence>
<dbReference type="SUPFAM" id="SSF48452">
    <property type="entry name" value="TPR-like"/>
    <property type="match status" value="3"/>
</dbReference>
<dbReference type="FunFam" id="1.25.40.10:FF:000069">
    <property type="entry name" value="CTR9 homolog, Paf1/RNA polymerase II complex component"/>
    <property type="match status" value="1"/>
</dbReference>
<dbReference type="GO" id="GO:0006368">
    <property type="term" value="P:transcription elongation by RNA polymerase II"/>
    <property type="evidence" value="ECO:0007669"/>
    <property type="project" value="TreeGrafter"/>
</dbReference>
<keyword evidence="6" id="KW-1185">Reference proteome</keyword>
<comment type="caution">
    <text evidence="5">The sequence shown here is derived from an EMBL/GenBank/DDBJ whole genome shotgun (WGS) entry which is preliminary data.</text>
</comment>
<evidence type="ECO:0000256" key="3">
    <source>
        <dbReference type="PROSITE-ProRule" id="PRU00339"/>
    </source>
</evidence>
<gene>
    <name evidence="5" type="ORF">E2986_04035</name>
</gene>
<dbReference type="FunFam" id="1.25.40.10:FF:000289">
    <property type="entry name" value="RNA polymerase-associated protein CTR9 homolog"/>
    <property type="match status" value="1"/>
</dbReference>
<feature type="compositionally biased region" description="Basic residues" evidence="4">
    <location>
        <begin position="950"/>
        <end position="960"/>
    </location>
</feature>
<evidence type="ECO:0008006" key="7">
    <source>
        <dbReference type="Google" id="ProtNLM"/>
    </source>
</evidence>
<dbReference type="PANTHER" id="PTHR14027">
    <property type="entry name" value="RNA POLYMERASE-ASSOCIATED PROTEIN CTR9"/>
    <property type="match status" value="1"/>
</dbReference>
<reference evidence="5" key="1">
    <citation type="submission" date="2019-11" db="EMBL/GenBank/DDBJ databases">
        <title>The nuclear and mitochondrial genomes of Frieseomelitta varia - a highly eusocial stingless bee (Meliponini) with a permanently sterile worker caste.</title>
        <authorList>
            <person name="Freitas F.C.P."/>
            <person name="Lourenco A.P."/>
            <person name="Nunes F.M.F."/>
            <person name="Paschoal A.R."/>
            <person name="Abreu F.C.P."/>
            <person name="Barbin F.O."/>
            <person name="Bataglia L."/>
            <person name="Cardoso-Junior C.A.M."/>
            <person name="Cervoni M.S."/>
            <person name="Silva S.R."/>
            <person name="Dalarmi F."/>
            <person name="Del Lama M.A."/>
            <person name="Depintor T.S."/>
            <person name="Ferreira K.M."/>
            <person name="Goria P.S."/>
            <person name="Jaskot M.C."/>
            <person name="Lago D.C."/>
            <person name="Luna-Lucena D."/>
            <person name="Moda L.M."/>
            <person name="Nascimento L."/>
            <person name="Pedrino M."/>
            <person name="Rabico F.O."/>
            <person name="Sanches F.C."/>
            <person name="Santos D.E."/>
            <person name="Santos C.G."/>
            <person name="Vieira J."/>
            <person name="Lopes T.F."/>
            <person name="Barchuk A.R."/>
            <person name="Hartfelder K."/>
            <person name="Simoes Z.L.P."/>
            <person name="Bitondi M.M.G."/>
            <person name="Pinheiro D.G."/>
        </authorList>
    </citation>
    <scope>NUCLEOTIDE SEQUENCE</scope>
    <source>
        <strain evidence="5">USP_RPSP 00005682</strain>
        <tissue evidence="5">Whole individual</tissue>
    </source>
</reference>
<keyword evidence="2 3" id="KW-0802">TPR repeat</keyword>
<evidence type="ECO:0000256" key="4">
    <source>
        <dbReference type="SAM" id="MobiDB-lite"/>
    </source>
</evidence>
<proteinExistence type="predicted"/>
<feature type="repeat" description="TPR" evidence="3">
    <location>
        <begin position="339"/>
        <end position="372"/>
    </location>
</feature>
<dbReference type="Proteomes" id="UP000655588">
    <property type="component" value="Unassembled WGS sequence"/>
</dbReference>
<dbReference type="Gene3D" id="1.25.40.10">
    <property type="entry name" value="Tetratricopeptide repeat domain"/>
    <property type="match status" value="4"/>
</dbReference>
<feature type="compositionally biased region" description="Basic residues" evidence="4">
    <location>
        <begin position="975"/>
        <end position="991"/>
    </location>
</feature>
<dbReference type="GO" id="GO:0006355">
    <property type="term" value="P:regulation of DNA-templated transcription"/>
    <property type="evidence" value="ECO:0007669"/>
    <property type="project" value="InterPro"/>
</dbReference>
<feature type="compositionally biased region" description="Basic and acidic residues" evidence="4">
    <location>
        <begin position="1135"/>
        <end position="1158"/>
    </location>
</feature>
<feature type="region of interest" description="Disordered" evidence="4">
    <location>
        <begin position="1107"/>
        <end position="1159"/>
    </location>
</feature>
<dbReference type="SMART" id="SM00028">
    <property type="entry name" value="TPR"/>
    <property type="match status" value="10"/>
</dbReference>
<feature type="repeat" description="TPR" evidence="3">
    <location>
        <begin position="726"/>
        <end position="759"/>
    </location>
</feature>
<feature type="compositionally biased region" description="Basic and acidic residues" evidence="4">
    <location>
        <begin position="925"/>
        <end position="935"/>
    </location>
</feature>
<dbReference type="PANTHER" id="PTHR14027:SF2">
    <property type="entry name" value="RNA POLYMERASE-ASSOCIATED PROTEIN CTR9 HOMOLOG"/>
    <property type="match status" value="1"/>
</dbReference>
<evidence type="ECO:0000313" key="6">
    <source>
        <dbReference type="Proteomes" id="UP000655588"/>
    </source>
</evidence>
<organism evidence="5 6">
    <name type="scientific">Frieseomelitta varia</name>
    <dbReference type="NCBI Taxonomy" id="561572"/>
    <lineage>
        <taxon>Eukaryota</taxon>
        <taxon>Metazoa</taxon>
        <taxon>Ecdysozoa</taxon>
        <taxon>Arthropoda</taxon>
        <taxon>Hexapoda</taxon>
        <taxon>Insecta</taxon>
        <taxon>Pterygota</taxon>
        <taxon>Neoptera</taxon>
        <taxon>Endopterygota</taxon>
        <taxon>Hymenoptera</taxon>
        <taxon>Apocrita</taxon>
        <taxon>Aculeata</taxon>
        <taxon>Apoidea</taxon>
        <taxon>Anthophila</taxon>
        <taxon>Apidae</taxon>
        <taxon>Frieseomelitta</taxon>
    </lineage>
</organism>
<evidence type="ECO:0000256" key="1">
    <source>
        <dbReference type="ARBA" id="ARBA00022737"/>
    </source>
</evidence>
<feature type="compositionally biased region" description="Basic and acidic residues" evidence="4">
    <location>
        <begin position="1109"/>
        <end position="1120"/>
    </location>
</feature>
<dbReference type="EMBL" id="WNWW01000886">
    <property type="protein sequence ID" value="KAF3421119.1"/>
    <property type="molecule type" value="Genomic_DNA"/>
</dbReference>
<feature type="repeat" description="TPR" evidence="3">
    <location>
        <begin position="196"/>
        <end position="229"/>
    </location>
</feature>
<dbReference type="FunFam" id="1.25.40.10:FF:000322">
    <property type="entry name" value="RNA polymerase-associated protein CTR9 homolog"/>
    <property type="match status" value="1"/>
</dbReference>